<dbReference type="EMBL" id="FONN01000009">
    <property type="protein sequence ID" value="SFE92852.1"/>
    <property type="molecule type" value="Genomic_DNA"/>
</dbReference>
<evidence type="ECO:0000313" key="1">
    <source>
        <dbReference type="EMBL" id="SFE92852.1"/>
    </source>
</evidence>
<name>A0A1I2EIQ9_9BACL</name>
<dbReference type="Proteomes" id="UP000183410">
    <property type="component" value="Unassembled WGS sequence"/>
</dbReference>
<dbReference type="InterPro" id="IPR026838">
    <property type="entry name" value="YheC/D"/>
</dbReference>
<gene>
    <name evidence="1" type="ORF">SAMN04487969_109156</name>
</gene>
<proteinExistence type="predicted"/>
<organism evidence="1 2">
    <name type="scientific">Paenibacillus algorifonticola</name>
    <dbReference type="NCBI Taxonomy" id="684063"/>
    <lineage>
        <taxon>Bacteria</taxon>
        <taxon>Bacillati</taxon>
        <taxon>Bacillota</taxon>
        <taxon>Bacilli</taxon>
        <taxon>Bacillales</taxon>
        <taxon>Paenibacillaceae</taxon>
        <taxon>Paenibacillus</taxon>
    </lineage>
</organism>
<evidence type="ECO:0000313" key="2">
    <source>
        <dbReference type="Proteomes" id="UP000183410"/>
    </source>
</evidence>
<dbReference type="AlphaFoldDB" id="A0A1I2EIQ9"/>
<reference evidence="2" key="1">
    <citation type="submission" date="2016-10" db="EMBL/GenBank/DDBJ databases">
        <authorList>
            <person name="Varghese N."/>
            <person name="Submissions S."/>
        </authorList>
    </citation>
    <scope>NUCLEOTIDE SEQUENCE [LARGE SCALE GENOMIC DNA]</scope>
    <source>
        <strain evidence="2">CGMCC 1.10223</strain>
    </source>
</reference>
<dbReference type="Pfam" id="PF14398">
    <property type="entry name" value="ATPgrasp_YheCD"/>
    <property type="match status" value="1"/>
</dbReference>
<sequence length="133" mass="15158">MLNKYKMVYVKPNRGTGGKGIIRVEMLGQGSYKYQLNTVTRTFNSINSMTNSIHKKTKSEKYVIQHGIHLLRHNNRLFDLRIMVQKNPKGKWETTGVIGRLGHPKKIVTNVCQGGNSKPIDVLLKKHITDVTE</sequence>
<accession>A0A1I2EIQ9</accession>
<keyword evidence="2" id="KW-1185">Reference proteome</keyword>
<protein>
    <submittedName>
        <fullName evidence="1">YheC/D like ATP-grasp</fullName>
    </submittedName>
</protein>